<keyword evidence="2" id="KW-1185">Reference proteome</keyword>
<organism evidence="1 2">
    <name type="scientific">Macroventuria anomochaeta</name>
    <dbReference type="NCBI Taxonomy" id="301207"/>
    <lineage>
        <taxon>Eukaryota</taxon>
        <taxon>Fungi</taxon>
        <taxon>Dikarya</taxon>
        <taxon>Ascomycota</taxon>
        <taxon>Pezizomycotina</taxon>
        <taxon>Dothideomycetes</taxon>
        <taxon>Pleosporomycetidae</taxon>
        <taxon>Pleosporales</taxon>
        <taxon>Pleosporineae</taxon>
        <taxon>Didymellaceae</taxon>
        <taxon>Macroventuria</taxon>
    </lineage>
</organism>
<dbReference type="EMBL" id="MU006719">
    <property type="protein sequence ID" value="KAF2626776.1"/>
    <property type="molecule type" value="Genomic_DNA"/>
</dbReference>
<proteinExistence type="predicted"/>
<reference evidence="1" key="1">
    <citation type="journal article" date="2020" name="Stud. Mycol.">
        <title>101 Dothideomycetes genomes: a test case for predicting lifestyles and emergence of pathogens.</title>
        <authorList>
            <person name="Haridas S."/>
            <person name="Albert R."/>
            <person name="Binder M."/>
            <person name="Bloem J."/>
            <person name="Labutti K."/>
            <person name="Salamov A."/>
            <person name="Andreopoulos B."/>
            <person name="Baker S."/>
            <person name="Barry K."/>
            <person name="Bills G."/>
            <person name="Bluhm B."/>
            <person name="Cannon C."/>
            <person name="Castanera R."/>
            <person name="Culley D."/>
            <person name="Daum C."/>
            <person name="Ezra D."/>
            <person name="Gonzalez J."/>
            <person name="Henrissat B."/>
            <person name="Kuo A."/>
            <person name="Liang C."/>
            <person name="Lipzen A."/>
            <person name="Lutzoni F."/>
            <person name="Magnuson J."/>
            <person name="Mondo S."/>
            <person name="Nolan M."/>
            <person name="Ohm R."/>
            <person name="Pangilinan J."/>
            <person name="Park H.-J."/>
            <person name="Ramirez L."/>
            <person name="Alfaro M."/>
            <person name="Sun H."/>
            <person name="Tritt A."/>
            <person name="Yoshinaga Y."/>
            <person name="Zwiers L.-H."/>
            <person name="Turgeon B."/>
            <person name="Goodwin S."/>
            <person name="Spatafora J."/>
            <person name="Crous P."/>
            <person name="Grigoriev I."/>
        </authorList>
    </citation>
    <scope>NUCLEOTIDE SEQUENCE</scope>
    <source>
        <strain evidence="1">CBS 525.71</strain>
    </source>
</reference>
<sequence length="328" mass="35497">MLFASAPRKDSVQSSKEGLKATRAEFSPLNTSPLANSSSADVVTNDDRTKSPDITRVLSPMRPRRTPVLINAPDVRWRLAPHLRHIPSLDSVLSTSTTSASETSTVRPIPIEPHNVALPLSSASSLVTVMPEETDPLDIPLPPSPPPPQIDIRFNEAIERPKFGNGRYFHQPHLLSPVTEASSAPSIRSSITDLDIQDVATAERHLLSNVGRQNVQVVGASQISLASQQSRQSQFAERFSVDGVEHYAESPRSGGQNGTPAMRGANGLGDKDVGAGEEEVAAKERHKAKTIRGKIRKLKRSVKGLGNRVAECVARRFVTRVLARGGWA</sequence>
<protein>
    <submittedName>
        <fullName evidence="1">Uncharacterized protein</fullName>
    </submittedName>
</protein>
<evidence type="ECO:0000313" key="2">
    <source>
        <dbReference type="Proteomes" id="UP000799754"/>
    </source>
</evidence>
<accession>A0ACB6RY32</accession>
<evidence type="ECO:0000313" key="1">
    <source>
        <dbReference type="EMBL" id="KAF2626776.1"/>
    </source>
</evidence>
<dbReference type="Proteomes" id="UP000799754">
    <property type="component" value="Unassembled WGS sequence"/>
</dbReference>
<name>A0ACB6RY32_9PLEO</name>
<comment type="caution">
    <text evidence="1">The sequence shown here is derived from an EMBL/GenBank/DDBJ whole genome shotgun (WGS) entry which is preliminary data.</text>
</comment>
<gene>
    <name evidence="1" type="ORF">BU25DRAFT_469787</name>
</gene>